<dbReference type="OrthoDB" id="408631at2759"/>
<reference evidence="1" key="1">
    <citation type="submission" date="2021-06" db="EMBL/GenBank/DDBJ databases">
        <authorList>
            <person name="Kallberg Y."/>
            <person name="Tangrot J."/>
            <person name="Rosling A."/>
        </authorList>
    </citation>
    <scope>NUCLEOTIDE SEQUENCE</scope>
    <source>
        <strain evidence="1">IN212</strain>
    </source>
</reference>
<gene>
    <name evidence="1" type="ORF">RFULGI_LOCUS15848</name>
</gene>
<evidence type="ECO:0000313" key="1">
    <source>
        <dbReference type="EMBL" id="CAG8781258.1"/>
    </source>
</evidence>
<organism evidence="1 2">
    <name type="scientific">Racocetra fulgida</name>
    <dbReference type="NCBI Taxonomy" id="60492"/>
    <lineage>
        <taxon>Eukaryota</taxon>
        <taxon>Fungi</taxon>
        <taxon>Fungi incertae sedis</taxon>
        <taxon>Mucoromycota</taxon>
        <taxon>Glomeromycotina</taxon>
        <taxon>Glomeromycetes</taxon>
        <taxon>Diversisporales</taxon>
        <taxon>Gigasporaceae</taxon>
        <taxon>Racocetra</taxon>
    </lineage>
</organism>
<evidence type="ECO:0000313" key="2">
    <source>
        <dbReference type="Proteomes" id="UP000789396"/>
    </source>
</evidence>
<dbReference type="AlphaFoldDB" id="A0A9N9JGH9"/>
<feature type="non-terminal residue" evidence="1">
    <location>
        <position position="1"/>
    </location>
</feature>
<feature type="non-terminal residue" evidence="1">
    <location>
        <position position="100"/>
    </location>
</feature>
<proteinExistence type="predicted"/>
<accession>A0A9N9JGH9</accession>
<sequence>PNLVGLDMLCPIAMYRPKPRVSSPAWVQYQQDSQKLADQIKKKRPSIVVESDLSTETSLFKGTRINSKGEERPLEQYDLDVLKWDKVGIVPDIIDNTNTR</sequence>
<dbReference type="Proteomes" id="UP000789396">
    <property type="component" value="Unassembled WGS sequence"/>
</dbReference>
<name>A0A9N9JGH9_9GLOM</name>
<comment type="caution">
    <text evidence="1">The sequence shown here is derived from an EMBL/GenBank/DDBJ whole genome shotgun (WGS) entry which is preliminary data.</text>
</comment>
<keyword evidence="2" id="KW-1185">Reference proteome</keyword>
<dbReference type="EMBL" id="CAJVPZ010052988">
    <property type="protein sequence ID" value="CAG8781258.1"/>
    <property type="molecule type" value="Genomic_DNA"/>
</dbReference>
<protein>
    <submittedName>
        <fullName evidence="1">13899_t:CDS:1</fullName>
    </submittedName>
</protein>